<dbReference type="AlphaFoldDB" id="A0A0N5AJX0"/>
<dbReference type="InterPro" id="IPR019748">
    <property type="entry name" value="FERM_central"/>
</dbReference>
<accession>A0A0N5AJX0</accession>
<dbReference type="SUPFAM" id="SSF54236">
    <property type="entry name" value="Ubiquitin-like"/>
    <property type="match status" value="1"/>
</dbReference>
<protein>
    <recommendedName>
        <fullName evidence="1">protein-tyrosine-phosphatase</fullName>
        <ecNumber evidence="1">3.1.3.48</ecNumber>
    </recommendedName>
</protein>
<evidence type="ECO:0000256" key="2">
    <source>
        <dbReference type="ARBA" id="ARBA00022801"/>
    </source>
</evidence>
<dbReference type="SMART" id="SM00295">
    <property type="entry name" value="B41"/>
    <property type="match status" value="1"/>
</dbReference>
<feature type="region of interest" description="Disordered" evidence="4">
    <location>
        <begin position="857"/>
        <end position="892"/>
    </location>
</feature>
<keyword evidence="3" id="KW-0904">Protein phosphatase</keyword>
<dbReference type="InterPro" id="IPR019749">
    <property type="entry name" value="Band_41_domain"/>
</dbReference>
<dbReference type="SUPFAM" id="SSF50729">
    <property type="entry name" value="PH domain-like"/>
    <property type="match status" value="1"/>
</dbReference>
<dbReference type="CDD" id="cd14473">
    <property type="entry name" value="FERM_B-lobe"/>
    <property type="match status" value="1"/>
</dbReference>
<dbReference type="Proteomes" id="UP000046393">
    <property type="component" value="Unplaced"/>
</dbReference>
<name>A0A0N5AJX0_9BILA</name>
<dbReference type="Gene3D" id="3.10.20.90">
    <property type="entry name" value="Phosphatidylinositol 3-kinase Catalytic Subunit, Chain A, domain 1"/>
    <property type="match status" value="1"/>
</dbReference>
<evidence type="ECO:0000259" key="5">
    <source>
        <dbReference type="PROSITE" id="PS50057"/>
    </source>
</evidence>
<proteinExistence type="predicted"/>
<dbReference type="InterPro" id="IPR011993">
    <property type="entry name" value="PH-like_dom_sf"/>
</dbReference>
<dbReference type="STRING" id="451379.A0A0N5AJX0"/>
<dbReference type="InterPro" id="IPR035963">
    <property type="entry name" value="FERM_2"/>
</dbReference>
<feature type="domain" description="FERM" evidence="5">
    <location>
        <begin position="24"/>
        <end position="314"/>
    </location>
</feature>
<dbReference type="SUPFAM" id="SSF47031">
    <property type="entry name" value="Second domain of FERM"/>
    <property type="match status" value="1"/>
</dbReference>
<evidence type="ECO:0000256" key="1">
    <source>
        <dbReference type="ARBA" id="ARBA00013064"/>
    </source>
</evidence>
<sequence>MLRMPLKLKWGKKYGRYDLSQDVYVLIVYVGPNPCYQCTLTTDSTARQCMEYLSQKFGLNQVDMFGFRYQMKTNDPDNRLMRWVEPDKPLRKQLEKWACKPRQVQLAVLYHTPNAFSITDPTARSIYFALMKHEVVEGRLTVELEKYIGLAAHSLQVEYGDYDPTVCTIEFLQSIPLLPKHICRSAQILEDLLKRVSANYEKLRGLSGGKAALLYIVDALQCEGYGEEYFSCKDEDSTEVKIGYSQEGIVIKGSYSAPLKHKWQDVKEIQASKRHLNLKCVDGSFFQFTMSDAETARYVAMVLNWQYQYAMNGAVAEKNCPMEINNGEYASSVATADSAYSSSSQQLSLTKPTLTNNNISPPAVMAASMFNLPTTASNNLEEAQQQKQFSSAPFCKPVSVKLESENQKPNVFGMQQKYGYGSSSASWSQLSGLEIKAPVSSSNSNTASPICKPPPYYTGLTNSGNVIPHKHFDEKQLRMQQYAKQLQVEEYRNLYAEKKKYLSSAKTAGSSPEIHMIGVGKNRDCNTSLMHKQSLVSPADLRTTRCQKRPPTHALSSPDLLTKCQSTPDLVSSNINRYKMAVAKRDLQNKECSCITNEHRVNEYPNPAVSQPSNGYDLAFVSTSMATTNCSYSPSTSIGYSACCNVPMQSSATNDGQFSAVKRHSVPQNSNESCLMNKHSDRCRRMVHNMHYHRAPAPATSYYAQAGQIYYPQSSPLTQAMHNAAGKNRDNNTQQRNIYFRTPVLHYSTPNMALSVPHYQSNSKFGSTDASSSTSVAANSIACNDLQSPPMIQRNCSLHPEMQISNDNLIEAKNSISMQDNFESVTTNSKHFNDPLCFGENHLPLLHKDAKHSAIAKRISDASGQSVDSARSSSTCTSPSTNEASVPSPFEVNGGKVMNNTHLWNISTPLRNPNEANSENAH</sequence>
<dbReference type="Gene3D" id="2.30.29.30">
    <property type="entry name" value="Pleckstrin-homology domain (PH domain)/Phosphotyrosine-binding domain (PTB)"/>
    <property type="match status" value="1"/>
</dbReference>
<dbReference type="Gene3D" id="1.20.80.10">
    <property type="match status" value="1"/>
</dbReference>
<reference evidence="7" key="1">
    <citation type="submission" date="2017-02" db="UniProtKB">
        <authorList>
            <consortium name="WormBaseParasite"/>
        </authorList>
    </citation>
    <scope>IDENTIFICATION</scope>
</reference>
<evidence type="ECO:0000256" key="3">
    <source>
        <dbReference type="ARBA" id="ARBA00022912"/>
    </source>
</evidence>
<dbReference type="InterPro" id="IPR029071">
    <property type="entry name" value="Ubiquitin-like_domsf"/>
</dbReference>
<dbReference type="GO" id="GO:0004725">
    <property type="term" value="F:protein tyrosine phosphatase activity"/>
    <property type="evidence" value="ECO:0007669"/>
    <property type="project" value="UniProtKB-EC"/>
</dbReference>
<keyword evidence="6" id="KW-1185">Reference proteome</keyword>
<dbReference type="PANTHER" id="PTHR45706">
    <property type="entry name" value="TYROSINE-PROTEIN PHOSPHATASE"/>
    <property type="match status" value="1"/>
</dbReference>
<dbReference type="InterPro" id="IPR018979">
    <property type="entry name" value="FERM_N"/>
</dbReference>
<dbReference type="PANTHER" id="PTHR45706:SF1">
    <property type="entry name" value="PEZ, ISOFORM A"/>
    <property type="match status" value="1"/>
</dbReference>
<dbReference type="InterPro" id="IPR000299">
    <property type="entry name" value="FERM_domain"/>
</dbReference>
<dbReference type="Pfam" id="PF09379">
    <property type="entry name" value="FERM_N"/>
    <property type="match status" value="1"/>
</dbReference>
<evidence type="ECO:0000313" key="7">
    <source>
        <dbReference type="WBParaSite" id="SMUV_0000476801-mRNA-1"/>
    </source>
</evidence>
<dbReference type="EC" id="3.1.3.48" evidence="1"/>
<dbReference type="PROSITE" id="PS50057">
    <property type="entry name" value="FERM_3"/>
    <property type="match status" value="1"/>
</dbReference>
<evidence type="ECO:0000256" key="4">
    <source>
        <dbReference type="SAM" id="MobiDB-lite"/>
    </source>
</evidence>
<dbReference type="Pfam" id="PF00373">
    <property type="entry name" value="FERM_M"/>
    <property type="match status" value="1"/>
</dbReference>
<keyword evidence="2" id="KW-0378">Hydrolase</keyword>
<organism evidence="6 7">
    <name type="scientific">Syphacia muris</name>
    <dbReference type="NCBI Taxonomy" id="451379"/>
    <lineage>
        <taxon>Eukaryota</taxon>
        <taxon>Metazoa</taxon>
        <taxon>Ecdysozoa</taxon>
        <taxon>Nematoda</taxon>
        <taxon>Chromadorea</taxon>
        <taxon>Rhabditida</taxon>
        <taxon>Spirurina</taxon>
        <taxon>Oxyuridomorpha</taxon>
        <taxon>Oxyuroidea</taxon>
        <taxon>Oxyuridae</taxon>
        <taxon>Syphacia</taxon>
    </lineage>
</organism>
<dbReference type="WBParaSite" id="SMUV_0000476801-mRNA-1">
    <property type="protein sequence ID" value="SMUV_0000476801-mRNA-1"/>
    <property type="gene ID" value="SMUV_0000476801"/>
</dbReference>
<feature type="compositionally biased region" description="Low complexity" evidence="4">
    <location>
        <begin position="866"/>
        <end position="881"/>
    </location>
</feature>
<evidence type="ECO:0000313" key="6">
    <source>
        <dbReference type="Proteomes" id="UP000046393"/>
    </source>
</evidence>
<dbReference type="InterPro" id="IPR014352">
    <property type="entry name" value="FERM/acyl-CoA-bd_prot_sf"/>
</dbReference>